<dbReference type="GO" id="GO:0016787">
    <property type="term" value="F:hydrolase activity"/>
    <property type="evidence" value="ECO:0007669"/>
    <property type="project" value="UniProtKB-KW"/>
</dbReference>
<evidence type="ECO:0000259" key="4">
    <source>
        <dbReference type="Pfam" id="PF20434"/>
    </source>
</evidence>
<dbReference type="PANTHER" id="PTHR48081">
    <property type="entry name" value="AB HYDROLASE SUPERFAMILY PROTEIN C4A8.06C"/>
    <property type="match status" value="1"/>
</dbReference>
<evidence type="ECO:0000259" key="3">
    <source>
        <dbReference type="Pfam" id="PF00326"/>
    </source>
</evidence>
<dbReference type="AlphaFoldDB" id="A0A9J7BLJ9"/>
<protein>
    <submittedName>
        <fullName evidence="5">Alpha/beta hydrolase</fullName>
    </submittedName>
</protein>
<evidence type="ECO:0000313" key="6">
    <source>
        <dbReference type="Proteomes" id="UP001059380"/>
    </source>
</evidence>
<sequence length="312" mass="33697">MRKTMAVLAVLLTICGFAGAQQKEPCATPGENNAWLGIETIRLWPGDAPQAKGSDCWDVPTLTIVRPQPGHGNGSAVVVLPGGSYAHLAANLEGRQVADWFTSRGFTAFILQYRLSSHGYLLPIPLLDARRAVQTVRARATDYKIDLNRIAIIGFSAGGHLAALASVQPAPGDPAAADPLERVSSRPNYLILGYPWIGAISSDTSHLSYCKLFDVMDRCEALRAAYSPDLFVTKETPPTFWWHTADDGLVPVQQGLRFYEALLKAGVPAEGHIFAHGQHGTGLGTGDPSLDQWPALLETWLRKQGLIPAVIK</sequence>
<dbReference type="PANTHER" id="PTHR48081:SF6">
    <property type="entry name" value="PEPTIDASE S9 PROLYL OLIGOPEPTIDASE CATALYTIC DOMAIN-CONTAINING PROTEIN"/>
    <property type="match status" value="1"/>
</dbReference>
<dbReference type="InterPro" id="IPR050300">
    <property type="entry name" value="GDXG_lipolytic_enzyme"/>
</dbReference>
<keyword evidence="2" id="KW-0732">Signal</keyword>
<dbReference type="Proteomes" id="UP001059380">
    <property type="component" value="Chromosome"/>
</dbReference>
<dbReference type="Pfam" id="PF00326">
    <property type="entry name" value="Peptidase_S9"/>
    <property type="match status" value="1"/>
</dbReference>
<feature type="chain" id="PRO_5039953203" evidence="2">
    <location>
        <begin position="21"/>
        <end position="312"/>
    </location>
</feature>
<name>A0A9J7BLJ9_9BACT</name>
<dbReference type="KEGG" id="orp:MOP44_14350"/>
<accession>A0A9J7BLJ9</accession>
<dbReference type="EMBL" id="CP093313">
    <property type="protein sequence ID" value="UWZ81766.1"/>
    <property type="molecule type" value="Genomic_DNA"/>
</dbReference>
<dbReference type="RefSeq" id="WP_260790656.1">
    <property type="nucleotide sequence ID" value="NZ_CP093313.1"/>
</dbReference>
<evidence type="ECO:0000256" key="2">
    <source>
        <dbReference type="SAM" id="SignalP"/>
    </source>
</evidence>
<dbReference type="SUPFAM" id="SSF53474">
    <property type="entry name" value="alpha/beta-Hydrolases"/>
    <property type="match status" value="1"/>
</dbReference>
<organism evidence="5 6">
    <name type="scientific">Occallatibacter riparius</name>
    <dbReference type="NCBI Taxonomy" id="1002689"/>
    <lineage>
        <taxon>Bacteria</taxon>
        <taxon>Pseudomonadati</taxon>
        <taxon>Acidobacteriota</taxon>
        <taxon>Terriglobia</taxon>
        <taxon>Terriglobales</taxon>
        <taxon>Acidobacteriaceae</taxon>
        <taxon>Occallatibacter</taxon>
    </lineage>
</organism>
<evidence type="ECO:0000313" key="5">
    <source>
        <dbReference type="EMBL" id="UWZ81766.1"/>
    </source>
</evidence>
<dbReference type="InterPro" id="IPR029058">
    <property type="entry name" value="AB_hydrolase_fold"/>
</dbReference>
<proteinExistence type="predicted"/>
<gene>
    <name evidence="5" type="ORF">MOP44_14350</name>
</gene>
<keyword evidence="6" id="KW-1185">Reference proteome</keyword>
<reference evidence="5" key="1">
    <citation type="submission" date="2021-04" db="EMBL/GenBank/DDBJ databases">
        <title>Phylogenetic analysis of Acidobacteriaceae.</title>
        <authorList>
            <person name="Qiu L."/>
            <person name="Zhang Q."/>
        </authorList>
    </citation>
    <scope>NUCLEOTIDE SEQUENCE</scope>
    <source>
        <strain evidence="5">DSM 25168</strain>
    </source>
</reference>
<keyword evidence="1 5" id="KW-0378">Hydrolase</keyword>
<dbReference type="InterPro" id="IPR049492">
    <property type="entry name" value="BD-FAE-like_dom"/>
</dbReference>
<evidence type="ECO:0000256" key="1">
    <source>
        <dbReference type="ARBA" id="ARBA00022801"/>
    </source>
</evidence>
<feature type="domain" description="BD-FAE-like" evidence="4">
    <location>
        <begin position="64"/>
        <end position="168"/>
    </location>
</feature>
<dbReference type="Gene3D" id="3.40.50.1820">
    <property type="entry name" value="alpha/beta hydrolase"/>
    <property type="match status" value="1"/>
</dbReference>
<feature type="domain" description="Peptidase S9 prolyl oligopeptidase catalytic" evidence="3">
    <location>
        <begin position="233"/>
        <end position="300"/>
    </location>
</feature>
<dbReference type="Pfam" id="PF20434">
    <property type="entry name" value="BD-FAE"/>
    <property type="match status" value="1"/>
</dbReference>
<dbReference type="InterPro" id="IPR001375">
    <property type="entry name" value="Peptidase_S9_cat"/>
</dbReference>
<feature type="signal peptide" evidence="2">
    <location>
        <begin position="1"/>
        <end position="20"/>
    </location>
</feature>